<gene>
    <name evidence="9" type="ORF">DB31_2612</name>
</gene>
<keyword evidence="10" id="KW-1185">Reference proteome</keyword>
<dbReference type="GO" id="GO:0016987">
    <property type="term" value="F:sigma factor activity"/>
    <property type="evidence" value="ECO:0007669"/>
    <property type="project" value="UniProtKB-KW"/>
</dbReference>
<evidence type="ECO:0000256" key="3">
    <source>
        <dbReference type="ARBA" id="ARBA00023015"/>
    </source>
</evidence>
<dbReference type="PATRIC" id="fig|394096.3.peg.6944"/>
<keyword evidence="5" id="KW-0238">DNA-binding</keyword>
<protein>
    <submittedName>
        <fullName evidence="9">RNA polymerase sigma-70 factor, ECF subfamily protein</fullName>
    </submittedName>
</protein>
<dbReference type="GO" id="GO:0003677">
    <property type="term" value="F:DNA binding"/>
    <property type="evidence" value="ECO:0007669"/>
    <property type="project" value="UniProtKB-KW"/>
</dbReference>
<dbReference type="Gene3D" id="1.10.1740.10">
    <property type="match status" value="1"/>
</dbReference>
<evidence type="ECO:0000256" key="5">
    <source>
        <dbReference type="ARBA" id="ARBA00023125"/>
    </source>
</evidence>
<dbReference type="Pfam" id="PF04542">
    <property type="entry name" value="Sigma70_r2"/>
    <property type="match status" value="1"/>
</dbReference>
<dbReference type="Proteomes" id="UP000028725">
    <property type="component" value="Unassembled WGS sequence"/>
</dbReference>
<evidence type="ECO:0000256" key="4">
    <source>
        <dbReference type="ARBA" id="ARBA00023082"/>
    </source>
</evidence>
<accession>A0A085W731</accession>
<dbReference type="PANTHER" id="PTHR43133">
    <property type="entry name" value="RNA POLYMERASE ECF-TYPE SIGMA FACTO"/>
    <property type="match status" value="1"/>
</dbReference>
<dbReference type="GO" id="GO:0042254">
    <property type="term" value="P:ribosome biogenesis"/>
    <property type="evidence" value="ECO:0007669"/>
    <property type="project" value="InterPro"/>
</dbReference>
<keyword evidence="3" id="KW-0805">Transcription regulation</keyword>
<dbReference type="NCBIfam" id="TIGR02937">
    <property type="entry name" value="sigma70-ECF"/>
    <property type="match status" value="1"/>
</dbReference>
<dbReference type="InterPro" id="IPR013249">
    <property type="entry name" value="RNA_pol_sigma70_r4_t2"/>
</dbReference>
<dbReference type="InterPro" id="IPR039425">
    <property type="entry name" value="RNA_pol_sigma-70-like"/>
</dbReference>
<dbReference type="InterPro" id="IPR004037">
    <property type="entry name" value="Ribosomal_eL8-like_CS"/>
</dbReference>
<organism evidence="9 10">
    <name type="scientific">Hyalangium minutum</name>
    <dbReference type="NCBI Taxonomy" id="394096"/>
    <lineage>
        <taxon>Bacteria</taxon>
        <taxon>Pseudomonadati</taxon>
        <taxon>Myxococcota</taxon>
        <taxon>Myxococcia</taxon>
        <taxon>Myxococcales</taxon>
        <taxon>Cystobacterineae</taxon>
        <taxon>Archangiaceae</taxon>
        <taxon>Hyalangium</taxon>
    </lineage>
</organism>
<evidence type="ECO:0000259" key="8">
    <source>
        <dbReference type="Pfam" id="PF08281"/>
    </source>
</evidence>
<dbReference type="InterPro" id="IPR036388">
    <property type="entry name" value="WH-like_DNA-bd_sf"/>
</dbReference>
<keyword evidence="6" id="KW-0804">Transcription</keyword>
<dbReference type="AlphaFoldDB" id="A0A085W731"/>
<evidence type="ECO:0000313" key="9">
    <source>
        <dbReference type="EMBL" id="KFE63494.1"/>
    </source>
</evidence>
<dbReference type="SUPFAM" id="SSF88659">
    <property type="entry name" value="Sigma3 and sigma4 domains of RNA polymerase sigma factors"/>
    <property type="match status" value="1"/>
</dbReference>
<comment type="similarity">
    <text evidence="1">Belongs to the eukaryotic ribosomal protein eL8 family.</text>
</comment>
<feature type="domain" description="RNA polymerase sigma factor 70 region 4 type 2" evidence="8">
    <location>
        <begin position="108"/>
        <end position="158"/>
    </location>
</feature>
<dbReference type="Gene3D" id="1.10.10.10">
    <property type="entry name" value="Winged helix-like DNA-binding domain superfamily/Winged helix DNA-binding domain"/>
    <property type="match status" value="1"/>
</dbReference>
<dbReference type="InterPro" id="IPR013325">
    <property type="entry name" value="RNA_pol_sigma_r2"/>
</dbReference>
<dbReference type="RefSeq" id="WP_420806734.1">
    <property type="nucleotide sequence ID" value="NZ_JMCB01000017.1"/>
</dbReference>
<dbReference type="InterPro" id="IPR014284">
    <property type="entry name" value="RNA_pol_sigma-70_dom"/>
</dbReference>
<dbReference type="GO" id="GO:1990904">
    <property type="term" value="C:ribonucleoprotein complex"/>
    <property type="evidence" value="ECO:0007669"/>
    <property type="project" value="InterPro"/>
</dbReference>
<evidence type="ECO:0000256" key="1">
    <source>
        <dbReference type="ARBA" id="ARBA00007337"/>
    </source>
</evidence>
<evidence type="ECO:0000259" key="7">
    <source>
        <dbReference type="Pfam" id="PF04542"/>
    </source>
</evidence>
<evidence type="ECO:0000256" key="6">
    <source>
        <dbReference type="ARBA" id="ARBA00023163"/>
    </source>
</evidence>
<comment type="similarity">
    <text evidence="2">Belongs to the sigma-70 factor family. ECF subfamily.</text>
</comment>
<reference evidence="9 10" key="1">
    <citation type="submission" date="2014-04" db="EMBL/GenBank/DDBJ databases">
        <title>Genome assembly of Hyalangium minutum DSM 14724.</title>
        <authorList>
            <person name="Sharma G."/>
            <person name="Subramanian S."/>
        </authorList>
    </citation>
    <scope>NUCLEOTIDE SEQUENCE [LARGE SCALE GENOMIC DNA]</scope>
    <source>
        <strain evidence="9 10">DSM 14724</strain>
    </source>
</reference>
<sequence>MLEREEVESLLVELLPRVRNLVRYLVRGNSDVDDIAQEALIALLLGLPTYRGDGLLRSWADRVVTRTTFTWLKRMRDSHSPRLDEPEVLVSVASSDAPLDEYVHRQHLVMLLDRLPNEQRHLLVLHHVLEMSVPEIAAELGIPFETVRSRLRLGRAALRALAAEEESEKVALPLVRLQAAHALADPLLSR</sequence>
<dbReference type="STRING" id="394096.DB31_2612"/>
<dbReference type="PANTHER" id="PTHR43133:SF8">
    <property type="entry name" value="RNA POLYMERASE SIGMA FACTOR HI_1459-RELATED"/>
    <property type="match status" value="1"/>
</dbReference>
<dbReference type="PROSITE" id="PS01082">
    <property type="entry name" value="RIBOSOMAL_L7AE"/>
    <property type="match status" value="1"/>
</dbReference>
<comment type="caution">
    <text evidence="9">The sequence shown here is derived from an EMBL/GenBank/DDBJ whole genome shotgun (WGS) entry which is preliminary data.</text>
</comment>
<dbReference type="GO" id="GO:0006352">
    <property type="term" value="P:DNA-templated transcription initiation"/>
    <property type="evidence" value="ECO:0007669"/>
    <property type="project" value="InterPro"/>
</dbReference>
<dbReference type="Pfam" id="PF08281">
    <property type="entry name" value="Sigma70_r4_2"/>
    <property type="match status" value="1"/>
</dbReference>
<dbReference type="SUPFAM" id="SSF88946">
    <property type="entry name" value="Sigma2 domain of RNA polymerase sigma factors"/>
    <property type="match status" value="1"/>
</dbReference>
<dbReference type="InterPro" id="IPR013324">
    <property type="entry name" value="RNA_pol_sigma_r3/r4-like"/>
</dbReference>
<proteinExistence type="inferred from homology"/>
<evidence type="ECO:0000313" key="10">
    <source>
        <dbReference type="Proteomes" id="UP000028725"/>
    </source>
</evidence>
<dbReference type="EMBL" id="JMCB01000017">
    <property type="protein sequence ID" value="KFE63494.1"/>
    <property type="molecule type" value="Genomic_DNA"/>
</dbReference>
<evidence type="ECO:0000256" key="2">
    <source>
        <dbReference type="ARBA" id="ARBA00010641"/>
    </source>
</evidence>
<feature type="domain" description="RNA polymerase sigma-70 region 2" evidence="7">
    <location>
        <begin position="13"/>
        <end position="74"/>
    </location>
</feature>
<keyword evidence="4" id="KW-0731">Sigma factor</keyword>
<dbReference type="InterPro" id="IPR007627">
    <property type="entry name" value="RNA_pol_sigma70_r2"/>
</dbReference>
<name>A0A085W731_9BACT</name>